<dbReference type="HOGENOM" id="CLU_2584061_0_0_9"/>
<gene>
    <name evidence="2" type="ordered locus">Desru_1107</name>
</gene>
<keyword evidence="1" id="KW-0472">Membrane</keyword>
<reference evidence="2 3" key="2">
    <citation type="journal article" date="2012" name="Stand. Genomic Sci.">
        <title>Complete genome sequence of the sulfate-reducing firmicute Desulfotomaculum ruminis type strain (DL(T)).</title>
        <authorList>
            <person name="Spring S."/>
            <person name="Visser M."/>
            <person name="Lu M."/>
            <person name="Copeland A."/>
            <person name="Lapidus A."/>
            <person name="Lucas S."/>
            <person name="Cheng J.F."/>
            <person name="Han C."/>
            <person name="Tapia R."/>
            <person name="Goodwin L.A."/>
            <person name="Pitluck S."/>
            <person name="Ivanova N."/>
            <person name="Land M."/>
            <person name="Hauser L."/>
            <person name="Larimer F."/>
            <person name="Rohde M."/>
            <person name="Goker M."/>
            <person name="Detter J.C."/>
            <person name="Kyrpides N.C."/>
            <person name="Woyke T."/>
            <person name="Schaap P.J."/>
            <person name="Plugge C.M."/>
            <person name="Muyzer G."/>
            <person name="Kuever J."/>
            <person name="Pereira I.A."/>
            <person name="Parshina S.N."/>
            <person name="Bernier-Latmani R."/>
            <person name="Stams A.J."/>
            <person name="Klenk H.P."/>
        </authorList>
    </citation>
    <scope>NUCLEOTIDE SEQUENCE [LARGE SCALE GENOMIC DNA]</scope>
    <source>
        <strain evidence="3">ATCC 23193 / DSM 2154 / NCIB 8452 / DL</strain>
    </source>
</reference>
<feature type="transmembrane region" description="Helical" evidence="1">
    <location>
        <begin position="20"/>
        <end position="43"/>
    </location>
</feature>
<keyword evidence="1" id="KW-1133">Transmembrane helix</keyword>
<dbReference type="STRING" id="696281.Desru_1107"/>
<reference evidence="3" key="1">
    <citation type="submission" date="2011-05" db="EMBL/GenBank/DDBJ databases">
        <title>Complete sequence of Desulfotomaculum ruminis DSM 2154.</title>
        <authorList>
            <person name="Lucas S."/>
            <person name="Copeland A."/>
            <person name="Lapidus A."/>
            <person name="Cheng J.-F."/>
            <person name="Goodwin L."/>
            <person name="Pitluck S."/>
            <person name="Lu M."/>
            <person name="Detter J.C."/>
            <person name="Han C."/>
            <person name="Tapia R."/>
            <person name="Land M."/>
            <person name="Hauser L."/>
            <person name="Kyrpides N."/>
            <person name="Ivanova N."/>
            <person name="Mikhailova N."/>
            <person name="Pagani I."/>
            <person name="Stams A.J.M."/>
            <person name="Plugge C.M."/>
            <person name="Muyzer G."/>
            <person name="Kuever J."/>
            <person name="Parshina S.N."/>
            <person name="Ivanova A.E."/>
            <person name="Nazina T.N."/>
            <person name="Brambilla E."/>
            <person name="Spring S."/>
            <person name="Klenk H.-P."/>
            <person name="Woyke T."/>
        </authorList>
    </citation>
    <scope>NUCLEOTIDE SEQUENCE [LARGE SCALE GENOMIC DNA]</scope>
    <source>
        <strain evidence="3">ATCC 23193 / DSM 2154 / NCIB 8452 / DL</strain>
    </source>
</reference>
<sequence length="80" mass="9235">MISKYENSSLFREILHYLSIIFGFLMVWSPIAILFAVVTSLIPGVWEVKVYGLSLAPWLISVVACWITLNYCTFRSPYKK</sequence>
<dbReference type="EMBL" id="CP002780">
    <property type="protein sequence ID" value="AEG59382.1"/>
    <property type="molecule type" value="Genomic_DNA"/>
</dbReference>
<accession>F6DM40</accession>
<evidence type="ECO:0000256" key="1">
    <source>
        <dbReference type="SAM" id="Phobius"/>
    </source>
</evidence>
<dbReference type="KEGG" id="dru:Desru_1107"/>
<dbReference type="Proteomes" id="UP000009234">
    <property type="component" value="Chromosome"/>
</dbReference>
<protein>
    <submittedName>
        <fullName evidence="2">Uncharacterized protein</fullName>
    </submittedName>
</protein>
<feature type="transmembrane region" description="Helical" evidence="1">
    <location>
        <begin position="55"/>
        <end position="74"/>
    </location>
</feature>
<evidence type="ECO:0000313" key="3">
    <source>
        <dbReference type="Proteomes" id="UP000009234"/>
    </source>
</evidence>
<organism evidence="2 3">
    <name type="scientific">Desulforamulus ruminis (strain ATCC 23193 / DSM 2154 / NCIMB 8452 / DL)</name>
    <name type="common">Desulfotomaculum ruminis</name>
    <dbReference type="NCBI Taxonomy" id="696281"/>
    <lineage>
        <taxon>Bacteria</taxon>
        <taxon>Bacillati</taxon>
        <taxon>Bacillota</taxon>
        <taxon>Clostridia</taxon>
        <taxon>Eubacteriales</taxon>
        <taxon>Peptococcaceae</taxon>
        <taxon>Desulforamulus</taxon>
    </lineage>
</organism>
<name>F6DM40_DESRL</name>
<keyword evidence="1" id="KW-0812">Transmembrane</keyword>
<proteinExistence type="predicted"/>
<evidence type="ECO:0000313" key="2">
    <source>
        <dbReference type="EMBL" id="AEG59382.1"/>
    </source>
</evidence>
<keyword evidence="3" id="KW-1185">Reference proteome</keyword>
<dbReference type="AlphaFoldDB" id="F6DM40"/>